<accession>A0A3S5CSW6</accession>
<evidence type="ECO:0000313" key="2">
    <source>
        <dbReference type="Proteomes" id="UP000784294"/>
    </source>
</evidence>
<gene>
    <name evidence="1" type="ORF">PXEA_LOCUS27369</name>
</gene>
<protein>
    <submittedName>
        <fullName evidence="1">Uncharacterized protein</fullName>
    </submittedName>
</protein>
<comment type="caution">
    <text evidence="1">The sequence shown here is derived from an EMBL/GenBank/DDBJ whole genome shotgun (WGS) entry which is preliminary data.</text>
</comment>
<proteinExistence type="predicted"/>
<keyword evidence="2" id="KW-1185">Reference proteome</keyword>
<name>A0A3S5CSW6_9PLAT</name>
<dbReference type="AlphaFoldDB" id="A0A3S5CSW6"/>
<evidence type="ECO:0000313" key="1">
    <source>
        <dbReference type="EMBL" id="VEL33929.1"/>
    </source>
</evidence>
<sequence>MSSAIVLVIYSARPVAGYIPKRFADIVVGIVSERRHRGHRITTYQLLWHRSSSLFFALPSSAVSFSLNPTSHRSFTYSYNSMLAFPQMSSKSVSLQVGLVKRNNLHYLYQMLFAGLPHFFSHPLVNWQLLNLKTTVWLSEIWLPKNPRFPSSITSYSRI</sequence>
<organism evidence="1 2">
    <name type="scientific">Protopolystoma xenopodis</name>
    <dbReference type="NCBI Taxonomy" id="117903"/>
    <lineage>
        <taxon>Eukaryota</taxon>
        <taxon>Metazoa</taxon>
        <taxon>Spiralia</taxon>
        <taxon>Lophotrochozoa</taxon>
        <taxon>Platyhelminthes</taxon>
        <taxon>Monogenea</taxon>
        <taxon>Polyopisthocotylea</taxon>
        <taxon>Polystomatidea</taxon>
        <taxon>Polystomatidae</taxon>
        <taxon>Protopolystoma</taxon>
    </lineage>
</organism>
<reference evidence="1" key="1">
    <citation type="submission" date="2018-11" db="EMBL/GenBank/DDBJ databases">
        <authorList>
            <consortium name="Pathogen Informatics"/>
        </authorList>
    </citation>
    <scope>NUCLEOTIDE SEQUENCE</scope>
</reference>
<dbReference type="Proteomes" id="UP000784294">
    <property type="component" value="Unassembled WGS sequence"/>
</dbReference>
<dbReference type="EMBL" id="CAAALY010246678">
    <property type="protein sequence ID" value="VEL33929.1"/>
    <property type="molecule type" value="Genomic_DNA"/>
</dbReference>